<proteinExistence type="predicted"/>
<dbReference type="AlphaFoldDB" id="A0A367S087"/>
<dbReference type="InterPro" id="IPR011335">
    <property type="entry name" value="Restrct_endonuc-II-like"/>
</dbReference>
<feature type="compositionally biased region" description="Low complexity" evidence="1">
    <location>
        <begin position="9"/>
        <end position="20"/>
    </location>
</feature>
<dbReference type="InterPro" id="IPR012296">
    <property type="entry name" value="Nuclease_put_TT1808"/>
</dbReference>
<comment type="caution">
    <text evidence="3">The sequence shown here is derived from an EMBL/GenBank/DDBJ whole genome shotgun (WGS) entry which is preliminary data.</text>
</comment>
<accession>A0A367S087</accession>
<name>A0A367S087_NOSPU</name>
<dbReference type="Proteomes" id="UP000252085">
    <property type="component" value="Unassembled WGS sequence"/>
</dbReference>
<feature type="domain" description="Putative restriction endonuclease" evidence="2">
    <location>
        <begin position="31"/>
        <end position="202"/>
    </location>
</feature>
<organism evidence="3 4">
    <name type="scientific">Nostoc punctiforme NIES-2108</name>
    <dbReference type="NCBI Taxonomy" id="1356359"/>
    <lineage>
        <taxon>Bacteria</taxon>
        <taxon>Bacillati</taxon>
        <taxon>Cyanobacteriota</taxon>
        <taxon>Cyanophyceae</taxon>
        <taxon>Nostocales</taxon>
        <taxon>Nostocaceae</taxon>
        <taxon>Nostoc</taxon>
    </lineage>
</organism>
<dbReference type="Gene3D" id="3.90.1570.10">
    <property type="entry name" value="tt1808, chain A"/>
    <property type="match status" value="1"/>
</dbReference>
<reference evidence="3 4" key="1">
    <citation type="submission" date="2016-04" db="EMBL/GenBank/DDBJ databases">
        <authorList>
            <person name="Evans L.H."/>
            <person name="Alamgir A."/>
            <person name="Owens N."/>
            <person name="Weber N.D."/>
            <person name="Virtaneva K."/>
            <person name="Barbian K."/>
            <person name="Babar A."/>
            <person name="Rosenke K."/>
        </authorList>
    </citation>
    <scope>NUCLEOTIDE SEQUENCE [LARGE SCALE GENOMIC DNA]</scope>
    <source>
        <strain evidence="3">NIES-2108</strain>
    </source>
</reference>
<dbReference type="PANTHER" id="PTHR35400:SF3">
    <property type="entry name" value="SLL1072 PROTEIN"/>
    <property type="match status" value="1"/>
</dbReference>
<evidence type="ECO:0000256" key="1">
    <source>
        <dbReference type="SAM" id="MobiDB-lite"/>
    </source>
</evidence>
<evidence type="ECO:0000313" key="3">
    <source>
        <dbReference type="EMBL" id="RCJ41373.1"/>
    </source>
</evidence>
<dbReference type="SUPFAM" id="SSF52980">
    <property type="entry name" value="Restriction endonuclease-like"/>
    <property type="match status" value="1"/>
</dbReference>
<gene>
    <name evidence="3" type="ORF">A6769_00135</name>
</gene>
<dbReference type="PANTHER" id="PTHR35400">
    <property type="entry name" value="SLR1083 PROTEIN"/>
    <property type="match status" value="1"/>
</dbReference>
<protein>
    <recommendedName>
        <fullName evidence="2">Putative restriction endonuclease domain-containing protein</fullName>
    </recommendedName>
</protein>
<dbReference type="EMBL" id="LXQE01000029">
    <property type="protein sequence ID" value="RCJ41373.1"/>
    <property type="molecule type" value="Genomic_DNA"/>
</dbReference>
<dbReference type="Pfam" id="PF05685">
    <property type="entry name" value="Uma2"/>
    <property type="match status" value="1"/>
</dbReference>
<evidence type="ECO:0000313" key="4">
    <source>
        <dbReference type="Proteomes" id="UP000252085"/>
    </source>
</evidence>
<dbReference type="CDD" id="cd06260">
    <property type="entry name" value="DUF820-like"/>
    <property type="match status" value="1"/>
</dbReference>
<feature type="region of interest" description="Disordered" evidence="1">
    <location>
        <begin position="1"/>
        <end position="24"/>
    </location>
</feature>
<sequence length="234" mass="25716">MVNTSSQHSTPTDSPSDIPPLESGDRLIRPEFERRYNAMPNLKKAELIEGVVYVASPLRFEPHAEPHGNLMIWLGNYKVATPGVRLGDNPTVRLDLDNEPQPDAILLIDAACGGSSHLSTDGYVEGAPELVAEVAASSASKDLYDKKRAYRRNGIQEYIVWQVFDSTVSWFSLQNGEYVALIPNALGIIQSQVFPGLWLDVSALVAGNMQQVLAVLQKGLSSVEHQMFIQQISI</sequence>
<dbReference type="InterPro" id="IPR008538">
    <property type="entry name" value="Uma2"/>
</dbReference>
<evidence type="ECO:0000259" key="2">
    <source>
        <dbReference type="Pfam" id="PF05685"/>
    </source>
</evidence>